<evidence type="ECO:0000313" key="4">
    <source>
        <dbReference type="Proteomes" id="UP000569914"/>
    </source>
</evidence>
<keyword evidence="2" id="KW-0560">Oxidoreductase</keyword>
<dbReference type="PRINTS" id="PR00080">
    <property type="entry name" value="SDRFAMILY"/>
</dbReference>
<dbReference type="GO" id="GO:0016491">
    <property type="term" value="F:oxidoreductase activity"/>
    <property type="evidence" value="ECO:0007669"/>
    <property type="project" value="UniProtKB-KW"/>
</dbReference>
<dbReference type="SUPFAM" id="SSF51735">
    <property type="entry name" value="NAD(P)-binding Rossmann-fold domains"/>
    <property type="match status" value="1"/>
</dbReference>
<dbReference type="InterPro" id="IPR002347">
    <property type="entry name" value="SDR_fam"/>
</dbReference>
<dbReference type="PANTHER" id="PTHR43639:SF1">
    <property type="entry name" value="SHORT-CHAIN DEHYDROGENASE_REDUCTASE FAMILY PROTEIN"/>
    <property type="match status" value="1"/>
</dbReference>
<proteinExistence type="inferred from homology"/>
<accession>A0A7Y9IEH8</accession>
<dbReference type="Pfam" id="PF13561">
    <property type="entry name" value="adh_short_C2"/>
    <property type="match status" value="1"/>
</dbReference>
<dbReference type="EMBL" id="JACCBU010000001">
    <property type="protein sequence ID" value="NYE75387.1"/>
    <property type="molecule type" value="Genomic_DNA"/>
</dbReference>
<dbReference type="FunFam" id="3.40.50.720:FF:000084">
    <property type="entry name" value="Short-chain dehydrogenase reductase"/>
    <property type="match status" value="1"/>
</dbReference>
<dbReference type="Proteomes" id="UP000569914">
    <property type="component" value="Unassembled WGS sequence"/>
</dbReference>
<name>A0A7Y9IEH8_9ACTN</name>
<comment type="similarity">
    <text evidence="1">Belongs to the short-chain dehydrogenases/reductases (SDR) family.</text>
</comment>
<dbReference type="AlphaFoldDB" id="A0A7Y9IEH8"/>
<keyword evidence="4" id="KW-1185">Reference proteome</keyword>
<protein>
    <submittedName>
        <fullName evidence="3">NAD(P)-dependent dehydrogenase (Short-subunit alcohol dehydrogenase family)</fullName>
    </submittedName>
</protein>
<dbReference type="RefSeq" id="WP_246322481.1">
    <property type="nucleotide sequence ID" value="NZ_JACCBU010000001.1"/>
</dbReference>
<reference evidence="3 4" key="1">
    <citation type="submission" date="2020-07" db="EMBL/GenBank/DDBJ databases">
        <title>Sequencing the genomes of 1000 actinobacteria strains.</title>
        <authorList>
            <person name="Klenk H.-P."/>
        </authorList>
    </citation>
    <scope>NUCLEOTIDE SEQUENCE [LARGE SCALE GENOMIC DNA]</scope>
    <source>
        <strain evidence="3 4">DSM 22083</strain>
    </source>
</reference>
<dbReference type="InterPro" id="IPR020904">
    <property type="entry name" value="Sc_DH/Rdtase_CS"/>
</dbReference>
<organism evidence="3 4">
    <name type="scientific">Microlunatus parietis</name>
    <dbReference type="NCBI Taxonomy" id="682979"/>
    <lineage>
        <taxon>Bacteria</taxon>
        <taxon>Bacillati</taxon>
        <taxon>Actinomycetota</taxon>
        <taxon>Actinomycetes</taxon>
        <taxon>Propionibacteriales</taxon>
        <taxon>Propionibacteriaceae</taxon>
        <taxon>Microlunatus</taxon>
    </lineage>
</organism>
<dbReference type="InterPro" id="IPR036291">
    <property type="entry name" value="NAD(P)-bd_dom_sf"/>
</dbReference>
<dbReference type="PRINTS" id="PR00081">
    <property type="entry name" value="GDHRDH"/>
</dbReference>
<dbReference type="PROSITE" id="PS00061">
    <property type="entry name" value="ADH_SHORT"/>
    <property type="match status" value="1"/>
</dbReference>
<gene>
    <name evidence="3" type="ORF">BKA15_006716</name>
</gene>
<comment type="caution">
    <text evidence="3">The sequence shown here is derived from an EMBL/GenBank/DDBJ whole genome shotgun (WGS) entry which is preliminary data.</text>
</comment>
<evidence type="ECO:0000313" key="3">
    <source>
        <dbReference type="EMBL" id="NYE75387.1"/>
    </source>
</evidence>
<sequence length="289" mass="30645">MDPPLGTASIRVAIDTCSDRYTYDTINGMTQTSPPAAAELAPLAVVTGGSRGIGAATAERLARDGYCVAVHYGSDAAAADTVVARIRRNGGDAFSFRAELNRPEAGHRFWEAYDAAAGDRRGQRLRTMINNAGVTLRGPIEDFTSESLLQQQQINQVAPFLIVQAGLDRLEDGGRIVNVSSGATRIATPDIIGYTMTKSAIDAFTRILAQHLGHRRITVNAVAPGIIDTDMNAGWLRGNPEAVEQVLPQIALGRIGTAAEIADVISFLASDDARYVTGHTIDATGGSRL</sequence>
<evidence type="ECO:0000256" key="1">
    <source>
        <dbReference type="ARBA" id="ARBA00006484"/>
    </source>
</evidence>
<evidence type="ECO:0000256" key="2">
    <source>
        <dbReference type="ARBA" id="ARBA00023002"/>
    </source>
</evidence>
<dbReference type="PANTHER" id="PTHR43639">
    <property type="entry name" value="OXIDOREDUCTASE, SHORT-CHAIN DEHYDROGENASE/REDUCTASE FAMILY (AFU_ORTHOLOGUE AFUA_5G02870)"/>
    <property type="match status" value="1"/>
</dbReference>
<dbReference type="Gene3D" id="3.40.50.720">
    <property type="entry name" value="NAD(P)-binding Rossmann-like Domain"/>
    <property type="match status" value="1"/>
</dbReference>